<dbReference type="AlphaFoldDB" id="A0A2P6NHR4"/>
<reference evidence="1 2" key="1">
    <citation type="journal article" date="2018" name="Genome Biol. Evol.">
        <title>Multiple Roots of Fruiting Body Formation in Amoebozoa.</title>
        <authorList>
            <person name="Hillmann F."/>
            <person name="Forbes G."/>
            <person name="Novohradska S."/>
            <person name="Ferling I."/>
            <person name="Riege K."/>
            <person name="Groth M."/>
            <person name="Westermann M."/>
            <person name="Marz M."/>
            <person name="Spaller T."/>
            <person name="Winckler T."/>
            <person name="Schaap P."/>
            <person name="Glockner G."/>
        </authorList>
    </citation>
    <scope>NUCLEOTIDE SEQUENCE [LARGE SCALE GENOMIC DNA]</scope>
    <source>
        <strain evidence="1 2">Jena</strain>
    </source>
</reference>
<dbReference type="EMBL" id="MDYQ01000081">
    <property type="protein sequence ID" value="PRP83479.1"/>
    <property type="molecule type" value="Genomic_DNA"/>
</dbReference>
<proteinExistence type="predicted"/>
<comment type="caution">
    <text evidence="1">The sequence shown here is derived from an EMBL/GenBank/DDBJ whole genome shotgun (WGS) entry which is preliminary data.</text>
</comment>
<sequence>MYKTSSWNQRSLLSQKQGGCQAIDDSLPRCRITWATRWCIWFFRPDVRNRGGCQVCFLSSHAERDKGPRALNQNNARTICIVFVNRDIYRWNQRSLLSQKQIFFLRSVPTIPQLIRNAFTSVASIHNWTELAGPLSTLLLQVEQTWLKKFIAKEDHNINFQSCHTSNRNR</sequence>
<organism evidence="1 2">
    <name type="scientific">Planoprotostelium fungivorum</name>
    <dbReference type="NCBI Taxonomy" id="1890364"/>
    <lineage>
        <taxon>Eukaryota</taxon>
        <taxon>Amoebozoa</taxon>
        <taxon>Evosea</taxon>
        <taxon>Variosea</taxon>
        <taxon>Cavosteliida</taxon>
        <taxon>Cavosteliaceae</taxon>
        <taxon>Planoprotostelium</taxon>
    </lineage>
</organism>
<protein>
    <submittedName>
        <fullName evidence="1">Uncharacterized protein</fullName>
    </submittedName>
</protein>
<gene>
    <name evidence="1" type="ORF">PROFUN_04353</name>
</gene>
<evidence type="ECO:0000313" key="1">
    <source>
        <dbReference type="EMBL" id="PRP83479.1"/>
    </source>
</evidence>
<dbReference type="Proteomes" id="UP000241769">
    <property type="component" value="Unassembled WGS sequence"/>
</dbReference>
<keyword evidence="2" id="KW-1185">Reference proteome</keyword>
<accession>A0A2P6NHR4</accession>
<name>A0A2P6NHR4_9EUKA</name>
<dbReference type="InParanoid" id="A0A2P6NHR4"/>
<evidence type="ECO:0000313" key="2">
    <source>
        <dbReference type="Proteomes" id="UP000241769"/>
    </source>
</evidence>